<dbReference type="PANTHER" id="PTHR15350">
    <property type="entry name" value="COP9 SIGNALOSOME COMPLEX SUBUNIT 7/DENDRITIC CELL PROTEIN GA17"/>
    <property type="match status" value="1"/>
</dbReference>
<evidence type="ECO:0000256" key="1">
    <source>
        <dbReference type="ARBA" id="ARBA00008482"/>
    </source>
</evidence>
<evidence type="ECO:0000259" key="5">
    <source>
        <dbReference type="PROSITE" id="PS50250"/>
    </source>
</evidence>
<evidence type="ECO:0000313" key="7">
    <source>
        <dbReference type="Proteomes" id="UP000006352"/>
    </source>
</evidence>
<reference evidence="6 7" key="1">
    <citation type="journal article" date="2012" name="Appl. Environ. Microbiol.">
        <title>Short-read sequencing for genomic analysis of the brown rot fungus Fibroporia radiculosa.</title>
        <authorList>
            <person name="Tang J.D."/>
            <person name="Perkins A.D."/>
            <person name="Sonstegard T.S."/>
            <person name="Schroeder S.G."/>
            <person name="Burgess S.C."/>
            <person name="Diehl S.V."/>
        </authorList>
    </citation>
    <scope>NUCLEOTIDE SEQUENCE [LARGE SCALE GENOMIC DNA]</scope>
    <source>
        <strain evidence="6 7">TFFH 294</strain>
    </source>
</reference>
<dbReference type="Pfam" id="PF22061">
    <property type="entry name" value="CSN7_HB_subdom"/>
    <property type="match status" value="1"/>
</dbReference>
<feature type="compositionally biased region" description="Low complexity" evidence="4">
    <location>
        <begin position="229"/>
        <end position="239"/>
    </location>
</feature>
<protein>
    <recommendedName>
        <fullName evidence="5">PCI domain-containing protein</fullName>
    </recommendedName>
</protein>
<keyword evidence="7" id="KW-1185">Reference proteome</keyword>
<evidence type="ECO:0000313" key="6">
    <source>
        <dbReference type="EMBL" id="CCM06341.1"/>
    </source>
</evidence>
<dbReference type="STRING" id="599839.J4ICF9"/>
<dbReference type="InterPro" id="IPR000717">
    <property type="entry name" value="PCI_dom"/>
</dbReference>
<feature type="coiled-coil region" evidence="3">
    <location>
        <begin position="436"/>
        <end position="533"/>
    </location>
</feature>
<dbReference type="PROSITE" id="PS50250">
    <property type="entry name" value="PCI"/>
    <property type="match status" value="1"/>
</dbReference>
<proteinExistence type="inferred from homology"/>
<dbReference type="PANTHER" id="PTHR15350:SF5">
    <property type="entry name" value="COP9 SIGNALOSOME COMPLEX SUBUNIT 7"/>
    <property type="match status" value="1"/>
</dbReference>
<evidence type="ECO:0000256" key="3">
    <source>
        <dbReference type="SAM" id="Coils"/>
    </source>
</evidence>
<evidence type="ECO:0000256" key="4">
    <source>
        <dbReference type="SAM" id="MobiDB-lite"/>
    </source>
</evidence>
<name>J4ICF9_9APHY</name>
<sequence length="539" mass="60744">MELGFNHAAKLEPFLLMSKAAKGAAAAKLVQDATSAPGVFVFAELLELPNVQELANSENSSYFSLLQLFAYKTFPDYLQHRDALPALNDAQTIKLKHLTLVSLAMESRILPYSQLLDTLQMPGIRELEDLIIDAIYLDVIRGKLDQKEQQFDVEFTMGRDLEPGKIEQLLASLQNWASTSSAVLSTLDDKLATLSREVAAQKTKREAYDQVYQTNLKEVLDKQKEVKATARTTATTGRTNLTPAGIAERDRERERERREREEKEKEKDREQDQDQDEKDKDSMDVDEPTEGTKGKNRKWLGSTSSSVMSEDRDISKAASSTFLQTQNLSPYDQQAQIFGSIETFIQPLKDEAGEEYLERLTDVAEVLGIDDPSFSSFASAISRLSAEEIAVKRSELRLHAAEDELMMHLASMKHEEALVSQWLDTMEAEPPPGSSIAALEKRKAALSSKAREYQEELRATMAQMPEDPPLTFTQLAAYHKELRQKEKVLAQKRARVKAFQGLPPNLELARHELQHAQNEQMKLVQLRERLLDKMASGVS</sequence>
<dbReference type="InterPro" id="IPR026243">
    <property type="entry name" value="HAUS1"/>
</dbReference>
<feature type="compositionally biased region" description="Basic and acidic residues" evidence="4">
    <location>
        <begin position="247"/>
        <end position="283"/>
    </location>
</feature>
<feature type="domain" description="PCI" evidence="5">
    <location>
        <begin position="1"/>
        <end position="158"/>
    </location>
</feature>
<dbReference type="InterPro" id="IPR045237">
    <property type="entry name" value="COPS7/eIF3m"/>
</dbReference>
<comment type="similarity">
    <text evidence="1">Belongs to the CSN7/EIF3M family. CSN7 subfamily.</text>
</comment>
<organism evidence="6 7">
    <name type="scientific">Fibroporia radiculosa</name>
    <dbReference type="NCBI Taxonomy" id="599839"/>
    <lineage>
        <taxon>Eukaryota</taxon>
        <taxon>Fungi</taxon>
        <taxon>Dikarya</taxon>
        <taxon>Basidiomycota</taxon>
        <taxon>Agaricomycotina</taxon>
        <taxon>Agaricomycetes</taxon>
        <taxon>Polyporales</taxon>
        <taxon>Fibroporiaceae</taxon>
        <taxon>Fibroporia</taxon>
    </lineage>
</organism>
<keyword evidence="2" id="KW-0736">Signalosome</keyword>
<dbReference type="SMART" id="SM00088">
    <property type="entry name" value="PINT"/>
    <property type="match status" value="1"/>
</dbReference>
<gene>
    <name evidence="6" type="ORF">FIBRA_08595</name>
</gene>
<dbReference type="GeneID" id="24101241"/>
<dbReference type="GO" id="GO:0008180">
    <property type="term" value="C:COP9 signalosome"/>
    <property type="evidence" value="ECO:0007669"/>
    <property type="project" value="UniProtKB-KW"/>
</dbReference>
<dbReference type="RefSeq" id="XP_012185624.1">
    <property type="nucleotide sequence ID" value="XM_012330234.1"/>
</dbReference>
<dbReference type="AlphaFoldDB" id="J4ICF9"/>
<dbReference type="Pfam" id="PF25762">
    <property type="entry name" value="HAUS1"/>
    <property type="match status" value="1"/>
</dbReference>
<feature type="region of interest" description="Disordered" evidence="4">
    <location>
        <begin position="227"/>
        <end position="312"/>
    </location>
</feature>
<dbReference type="InParanoid" id="J4ICF9"/>
<dbReference type="OrthoDB" id="10265275at2759"/>
<keyword evidence="3" id="KW-0175">Coiled coil</keyword>
<dbReference type="Proteomes" id="UP000006352">
    <property type="component" value="Unassembled WGS sequence"/>
</dbReference>
<evidence type="ECO:0000256" key="2">
    <source>
        <dbReference type="ARBA" id="ARBA00022790"/>
    </source>
</evidence>
<dbReference type="HOGENOM" id="CLU_505297_0_0_1"/>
<accession>J4ICF9</accession>
<dbReference type="EMBL" id="HE797295">
    <property type="protein sequence ID" value="CCM06341.1"/>
    <property type="molecule type" value="Genomic_DNA"/>
</dbReference>
<dbReference type="Pfam" id="PF01399">
    <property type="entry name" value="PCI"/>
    <property type="match status" value="1"/>
</dbReference>